<gene>
    <name evidence="6" type="ORF">SAE01_24610</name>
</gene>
<feature type="domain" description="PA" evidence="3">
    <location>
        <begin position="149"/>
        <end position="217"/>
    </location>
</feature>
<proteinExistence type="inferred from homology"/>
<dbReference type="InterPro" id="IPR007484">
    <property type="entry name" value="Peptidase_M28"/>
</dbReference>
<dbReference type="InterPro" id="IPR046450">
    <property type="entry name" value="PA_dom_sf"/>
</dbReference>
<reference evidence="6 7" key="1">
    <citation type="submission" date="2019-07" db="EMBL/GenBank/DDBJ databases">
        <title>Whole genome shotgun sequence of Segetibacter aerophilus NBRC 106135.</title>
        <authorList>
            <person name="Hosoyama A."/>
            <person name="Uohara A."/>
            <person name="Ohji S."/>
            <person name="Ichikawa N."/>
        </authorList>
    </citation>
    <scope>NUCLEOTIDE SEQUENCE [LARGE SCALE GENOMIC DNA]</scope>
    <source>
        <strain evidence="6 7">NBRC 106135</strain>
    </source>
</reference>
<dbReference type="Gene3D" id="3.50.30.30">
    <property type="match status" value="1"/>
</dbReference>
<keyword evidence="7" id="KW-1185">Reference proteome</keyword>
<feature type="domain" description="Transferrin receptor-like dimerisation" evidence="4">
    <location>
        <begin position="628"/>
        <end position="738"/>
    </location>
</feature>
<dbReference type="AlphaFoldDB" id="A0A512BDJ5"/>
<dbReference type="PANTHER" id="PTHR10404:SF46">
    <property type="entry name" value="VACUOLAR PROTEIN SORTING-ASSOCIATED PROTEIN 70"/>
    <property type="match status" value="1"/>
</dbReference>
<evidence type="ECO:0000256" key="1">
    <source>
        <dbReference type="ARBA" id="ARBA00005634"/>
    </source>
</evidence>
<evidence type="ECO:0000259" key="3">
    <source>
        <dbReference type="Pfam" id="PF02225"/>
    </source>
</evidence>
<accession>A0A512BDJ5</accession>
<keyword evidence="6" id="KW-0378">Hydrolase</keyword>
<dbReference type="SUPFAM" id="SSF47672">
    <property type="entry name" value="Transferrin receptor-like dimerisation domain"/>
    <property type="match status" value="1"/>
</dbReference>
<feature type="signal peptide" evidence="2">
    <location>
        <begin position="1"/>
        <end position="22"/>
    </location>
</feature>
<keyword evidence="2" id="KW-0732">Signal</keyword>
<evidence type="ECO:0000259" key="4">
    <source>
        <dbReference type="Pfam" id="PF04253"/>
    </source>
</evidence>
<organism evidence="6 7">
    <name type="scientific">Segetibacter aerophilus</name>
    <dbReference type="NCBI Taxonomy" id="670293"/>
    <lineage>
        <taxon>Bacteria</taxon>
        <taxon>Pseudomonadati</taxon>
        <taxon>Bacteroidota</taxon>
        <taxon>Chitinophagia</taxon>
        <taxon>Chitinophagales</taxon>
        <taxon>Chitinophagaceae</taxon>
        <taxon>Segetibacter</taxon>
    </lineage>
</organism>
<dbReference type="InterPro" id="IPR039373">
    <property type="entry name" value="Peptidase_M28B"/>
</dbReference>
<sequence length="743" mass="81641">MRKTFTKIVITGLFFLPLRAHAQTETITGFTTITSGTQKQLESRFDQQLDAQNIGAAIKTFSAKPHHISSAGSKEYATLIENKLKSYGFDTRIETYTVLFPTPITRVLEMTGPTTFKALLKEPLLKEDATSGQQGQLPVYNAWSADGDVKGDLVFVNYGLPQDYEELEKLGIDVKGKIVIAKYGRSWRGIKPKVAQEHGAIGCIIYSDPKEDGYFQGDVYPKGAFKNEYGAQRGSVMDMVIYPGDPLTPGVGATQSATRIASHNEAPNLLKIPVLPISYHDAEPLLKALEGPVAPPDWRGALPFTYHIGPGKTKVHLKVAFDWKMVPCYDVIGMIKGSKLPDEWVIRGNHHDAWVNGAGDPVSGLAAMLEEAKSIGAMVKGGWKPTRTLVYCAWDGEEPGLLGSTEWAEDHGAELQQKCVVYINSDGNERGFLEAGGSHALTKMMDEVAKGITDPQTKVSVYDRHKAREVVSAAGTKAKKDVLAETTMELDALGSGSDFSTFLQHLGIPALNLGYGGEGPGGEYHSIYDSYDLYKRFKDPTFAYGVALAQTAGHVALRMSESELLPFDFTDLYKTLQNYTTELQTLTETMRDNTAIENKLLSQSKYVLASDPSKTFIAPKAKDEVPYIDFSPLQNALVTLQKSTDSLVGVIKKANAAGGNHDALNKQLYQAEQQLLLKNGLPRRNWYRHAIYAPGFYTGYGVKTMPGIREAIEQRDWKEAQEQIGLSAEAITKLAAYLSIIMR</sequence>
<evidence type="ECO:0000259" key="5">
    <source>
        <dbReference type="Pfam" id="PF04389"/>
    </source>
</evidence>
<dbReference type="CDD" id="cd02121">
    <property type="entry name" value="PA_GCPII_like"/>
    <property type="match status" value="1"/>
</dbReference>
<dbReference type="GO" id="GO:0016787">
    <property type="term" value="F:hydrolase activity"/>
    <property type="evidence" value="ECO:0007669"/>
    <property type="project" value="UniProtKB-KW"/>
</dbReference>
<evidence type="ECO:0000256" key="2">
    <source>
        <dbReference type="SAM" id="SignalP"/>
    </source>
</evidence>
<feature type="domain" description="Peptidase M28" evidence="5">
    <location>
        <begin position="331"/>
        <end position="532"/>
    </location>
</feature>
<dbReference type="InterPro" id="IPR007365">
    <property type="entry name" value="TFR-like_dimer_dom"/>
</dbReference>
<dbReference type="PANTHER" id="PTHR10404">
    <property type="entry name" value="N-ACETYLATED-ALPHA-LINKED ACIDIC DIPEPTIDASE"/>
    <property type="match status" value="1"/>
</dbReference>
<dbReference type="Gene3D" id="3.40.630.10">
    <property type="entry name" value="Zn peptidases"/>
    <property type="match status" value="1"/>
</dbReference>
<dbReference type="FunFam" id="3.40.630.10:FF:000101">
    <property type="entry name" value="N-acetylated alpha-linked acidic dipeptidase like 1"/>
    <property type="match status" value="1"/>
</dbReference>
<dbReference type="Pfam" id="PF04389">
    <property type="entry name" value="Peptidase_M28"/>
    <property type="match status" value="1"/>
</dbReference>
<dbReference type="SUPFAM" id="SSF53187">
    <property type="entry name" value="Zn-dependent exopeptidases"/>
    <property type="match status" value="1"/>
</dbReference>
<dbReference type="InterPro" id="IPR003137">
    <property type="entry name" value="PA_domain"/>
</dbReference>
<name>A0A512BDJ5_9BACT</name>
<dbReference type="InterPro" id="IPR036757">
    <property type="entry name" value="TFR-like_dimer_dom_sf"/>
</dbReference>
<dbReference type="Pfam" id="PF02225">
    <property type="entry name" value="PA"/>
    <property type="match status" value="1"/>
</dbReference>
<dbReference type="Gene3D" id="1.20.930.40">
    <property type="entry name" value="Transferrin receptor-like, dimerisation domain"/>
    <property type="match status" value="1"/>
</dbReference>
<dbReference type="SUPFAM" id="SSF52025">
    <property type="entry name" value="PA domain"/>
    <property type="match status" value="1"/>
</dbReference>
<comment type="similarity">
    <text evidence="1">Belongs to the peptidase M28 family. M28B subfamily.</text>
</comment>
<protein>
    <submittedName>
        <fullName evidence="6">Folate hydrolase</fullName>
    </submittedName>
</protein>
<evidence type="ECO:0000313" key="7">
    <source>
        <dbReference type="Proteomes" id="UP000321513"/>
    </source>
</evidence>
<dbReference type="Pfam" id="PF04253">
    <property type="entry name" value="TFR_dimer"/>
    <property type="match status" value="1"/>
</dbReference>
<dbReference type="Proteomes" id="UP000321513">
    <property type="component" value="Unassembled WGS sequence"/>
</dbReference>
<comment type="caution">
    <text evidence="6">The sequence shown here is derived from an EMBL/GenBank/DDBJ whole genome shotgun (WGS) entry which is preliminary data.</text>
</comment>
<feature type="chain" id="PRO_5021772748" evidence="2">
    <location>
        <begin position="23"/>
        <end position="743"/>
    </location>
</feature>
<dbReference type="EMBL" id="BJYT01000008">
    <property type="protein sequence ID" value="GEO09965.1"/>
    <property type="molecule type" value="Genomic_DNA"/>
</dbReference>
<evidence type="ECO:0000313" key="6">
    <source>
        <dbReference type="EMBL" id="GEO09965.1"/>
    </source>
</evidence>
<dbReference type="RefSeq" id="WP_246113229.1">
    <property type="nucleotide sequence ID" value="NZ_BJYT01000008.1"/>
</dbReference>